<dbReference type="OMA" id="FAICVIC"/>
<feature type="transmembrane region" description="Helical" evidence="1">
    <location>
        <begin position="12"/>
        <end position="34"/>
    </location>
</feature>
<feature type="transmembrane region" description="Helical" evidence="1">
    <location>
        <begin position="178"/>
        <end position="202"/>
    </location>
</feature>
<evidence type="ECO:0000313" key="3">
    <source>
        <dbReference type="Proteomes" id="UP000827892"/>
    </source>
</evidence>
<gene>
    <name evidence="2" type="ORF">L3Y34_012185</name>
</gene>
<evidence type="ECO:0000313" key="2">
    <source>
        <dbReference type="EMBL" id="ULT82764.1"/>
    </source>
</evidence>
<accession>A0AAE8ZTM8</accession>
<dbReference type="KEGG" id="cbr:CBG_05061"/>
<keyword evidence="1" id="KW-0472">Membrane</keyword>
<keyword evidence="1" id="KW-1133">Transmembrane helix</keyword>
<reference evidence="2 3" key="1">
    <citation type="submission" date="2022-05" db="EMBL/GenBank/DDBJ databases">
        <title>Chromosome-level reference genomes for two strains of Caenorhabditis briggsae: an improved platform for comparative genomics.</title>
        <authorList>
            <person name="Stevens L."/>
            <person name="Andersen E.C."/>
        </authorList>
    </citation>
    <scope>NUCLEOTIDE SEQUENCE [LARGE SCALE GENOMIC DNA]</scope>
    <source>
        <strain evidence="2">QX1410_ONT</strain>
        <tissue evidence="2">Whole-organism</tissue>
    </source>
</reference>
<dbReference type="AlphaFoldDB" id="A0AAE8ZTM8"/>
<feature type="transmembrane region" description="Helical" evidence="1">
    <location>
        <begin position="137"/>
        <end position="158"/>
    </location>
</feature>
<proteinExistence type="predicted"/>
<feature type="transmembrane region" description="Helical" evidence="1">
    <location>
        <begin position="97"/>
        <end position="117"/>
    </location>
</feature>
<protein>
    <submittedName>
        <fullName evidence="2">Uncharacterized protein</fullName>
    </submittedName>
</protein>
<dbReference type="Proteomes" id="UP000827892">
    <property type="component" value="Chromosome X"/>
</dbReference>
<sequence>MPGSIDENESPQILKYVGSVGFLVFSLAMTAFGYTNNAWVVMERTKAMDEFQRGVRGHDCYKTYRPENITCLPWGYENKAEKFPPSLQNVQDASIEIHVAHCIAIIIMFSQGFWLAYTIGHCCSIKFCQGFEKYRFVMFHAMVVSVGLWIILFFVFVYETFTDQILYRSQQEVDYSHQIGAGCWIFFLGGLLPFVGAMYCLFAEQMQQSQDWIQHFVNNPRQRVPTTDTTQGAEVVIPMNTTAQ</sequence>
<evidence type="ECO:0000256" key="1">
    <source>
        <dbReference type="SAM" id="Phobius"/>
    </source>
</evidence>
<organism evidence="2 3">
    <name type="scientific">Caenorhabditis briggsae</name>
    <dbReference type="NCBI Taxonomy" id="6238"/>
    <lineage>
        <taxon>Eukaryota</taxon>
        <taxon>Metazoa</taxon>
        <taxon>Ecdysozoa</taxon>
        <taxon>Nematoda</taxon>
        <taxon>Chromadorea</taxon>
        <taxon>Rhabditida</taxon>
        <taxon>Rhabditina</taxon>
        <taxon>Rhabditomorpha</taxon>
        <taxon>Rhabditoidea</taxon>
        <taxon>Rhabditidae</taxon>
        <taxon>Peloderinae</taxon>
        <taxon>Caenorhabditis</taxon>
    </lineage>
</organism>
<name>A0AAE8ZTM8_CAEBR</name>
<dbReference type="EMBL" id="CP090896">
    <property type="protein sequence ID" value="ULT82764.1"/>
    <property type="molecule type" value="Genomic_DNA"/>
</dbReference>
<keyword evidence="1" id="KW-0812">Transmembrane</keyword>